<dbReference type="Pfam" id="PF07980">
    <property type="entry name" value="SusD_RagB"/>
    <property type="match status" value="1"/>
</dbReference>
<evidence type="ECO:0000313" key="8">
    <source>
        <dbReference type="Proteomes" id="UP000077164"/>
    </source>
</evidence>
<dbReference type="SUPFAM" id="SSF48452">
    <property type="entry name" value="TPR-like"/>
    <property type="match status" value="1"/>
</dbReference>
<accession>A0A167V0S0</accession>
<keyword evidence="4" id="KW-0472">Membrane</keyword>
<keyword evidence="5" id="KW-0998">Cell outer membrane</keyword>
<dbReference type="AlphaFoldDB" id="A0A167V0S0"/>
<comment type="caution">
    <text evidence="7">The sequence shown here is derived from an EMBL/GenBank/DDBJ whole genome shotgun (WGS) entry which is preliminary data.</text>
</comment>
<dbReference type="OrthoDB" id="630434at2"/>
<dbReference type="STRING" id="249352.SAMN05444395_10556"/>
<reference evidence="7 8" key="1">
    <citation type="submission" date="2016-03" db="EMBL/GenBank/DDBJ databases">
        <title>Draft genome sequence of Flavobacterium fryxellicola DSM 16209.</title>
        <authorList>
            <person name="Shin S.-K."/>
            <person name="Yi H."/>
        </authorList>
    </citation>
    <scope>NUCLEOTIDE SEQUENCE [LARGE SCALE GENOMIC DNA]</scope>
    <source>
        <strain evidence="7 8">DSM 16209</strain>
    </source>
</reference>
<dbReference type="Gene3D" id="1.25.40.390">
    <property type="match status" value="1"/>
</dbReference>
<evidence type="ECO:0000259" key="6">
    <source>
        <dbReference type="Pfam" id="PF07980"/>
    </source>
</evidence>
<feature type="domain" description="RagB/SusD" evidence="6">
    <location>
        <begin position="341"/>
        <end position="516"/>
    </location>
</feature>
<protein>
    <recommendedName>
        <fullName evidence="6">RagB/SusD domain-containing protein</fullName>
    </recommendedName>
</protein>
<evidence type="ECO:0000256" key="1">
    <source>
        <dbReference type="ARBA" id="ARBA00004442"/>
    </source>
</evidence>
<sequence length="516" mass="56404">MKKIFGILIVSFVLFVSCTNDLLEPFTPGSLTEDVALTKSSDLVNLVNSSMNILTNRADYVFSSIFTDEAAPGFNNGGQGITEDYVFLMNVDNESARIIWQSQYFALARINRVVTFADKVVAKTPADQQIINRSKAEALVLRALAHLKIMSYFSPNPKDDAALAGVLADRVILTTEKPLRVSNGVFYTAIHKDLNDAIAIYDANTAPAYAGISKTYYPSKVLAQALKARAYALKGDYPNAETFANTVINTSGITLANTQAQYNAVFHTHSESANTEVIFRLRRTVQQNVQTTNLNNGWVSVANRRNGSPFYEVSRALYNKLAAVPNDFRLNTIVHLTGTSPSLIDPNYATATDVRNSDIIVLQKHGGQSAVTAANGFNPDFMVSRLSEMYFIRAEARAAASDLVGVGTNLKAILDARFPTPQVLPVFANPQAAWKGILDERRKELAFEGFRFIDLKRIGTLAGATLDRDAAEYASGSWSFPAANPTNLPLSSFKFALPIPQVEVNGNALIQQNTGY</sequence>
<dbReference type="PROSITE" id="PS51257">
    <property type="entry name" value="PROKAR_LIPOPROTEIN"/>
    <property type="match status" value="1"/>
</dbReference>
<proteinExistence type="inferred from homology"/>
<dbReference type="InterPro" id="IPR012944">
    <property type="entry name" value="SusD_RagB_dom"/>
</dbReference>
<comment type="subcellular location">
    <subcellularLocation>
        <location evidence="1">Cell outer membrane</location>
    </subcellularLocation>
</comment>
<dbReference type="EMBL" id="LVJE01000038">
    <property type="protein sequence ID" value="OAB25977.1"/>
    <property type="molecule type" value="Genomic_DNA"/>
</dbReference>
<dbReference type="GO" id="GO:0009279">
    <property type="term" value="C:cell outer membrane"/>
    <property type="evidence" value="ECO:0007669"/>
    <property type="project" value="UniProtKB-SubCell"/>
</dbReference>
<evidence type="ECO:0000256" key="3">
    <source>
        <dbReference type="ARBA" id="ARBA00022729"/>
    </source>
</evidence>
<organism evidence="7 8">
    <name type="scientific">Flavobacterium fryxellicola</name>
    <dbReference type="NCBI Taxonomy" id="249352"/>
    <lineage>
        <taxon>Bacteria</taxon>
        <taxon>Pseudomonadati</taxon>
        <taxon>Bacteroidota</taxon>
        <taxon>Flavobacteriia</taxon>
        <taxon>Flavobacteriales</taxon>
        <taxon>Flavobacteriaceae</taxon>
        <taxon>Flavobacterium</taxon>
    </lineage>
</organism>
<evidence type="ECO:0000256" key="5">
    <source>
        <dbReference type="ARBA" id="ARBA00023237"/>
    </source>
</evidence>
<evidence type="ECO:0000256" key="2">
    <source>
        <dbReference type="ARBA" id="ARBA00006275"/>
    </source>
</evidence>
<evidence type="ECO:0000313" key="7">
    <source>
        <dbReference type="EMBL" id="OAB25977.1"/>
    </source>
</evidence>
<evidence type="ECO:0000256" key="4">
    <source>
        <dbReference type="ARBA" id="ARBA00023136"/>
    </source>
</evidence>
<keyword evidence="8" id="KW-1185">Reference proteome</keyword>
<dbReference type="InterPro" id="IPR011990">
    <property type="entry name" value="TPR-like_helical_dom_sf"/>
</dbReference>
<dbReference type="Gene3D" id="1.25.40.900">
    <property type="match status" value="1"/>
</dbReference>
<name>A0A167V0S0_9FLAO</name>
<comment type="similarity">
    <text evidence="2">Belongs to the SusD family.</text>
</comment>
<gene>
    <name evidence="7" type="ORF">FBFR_13765</name>
</gene>
<keyword evidence="3" id="KW-0732">Signal</keyword>
<dbReference type="RefSeq" id="WP_066082315.1">
    <property type="nucleotide sequence ID" value="NZ_FRDK01000005.1"/>
</dbReference>
<dbReference type="Proteomes" id="UP000077164">
    <property type="component" value="Unassembled WGS sequence"/>
</dbReference>
<dbReference type="Gene3D" id="2.20.20.130">
    <property type="match status" value="1"/>
</dbReference>